<protein>
    <submittedName>
        <fullName evidence="1">Uncharacterized protein</fullName>
    </submittedName>
</protein>
<evidence type="ECO:0000313" key="1">
    <source>
        <dbReference type="EMBL" id="QJA52068.1"/>
    </source>
</evidence>
<dbReference type="EMBL" id="MT142761">
    <property type="protein sequence ID" value="QJA88197.1"/>
    <property type="molecule type" value="Genomic_DNA"/>
</dbReference>
<evidence type="ECO:0000313" key="3">
    <source>
        <dbReference type="EMBL" id="QJA88197.1"/>
    </source>
</evidence>
<dbReference type="AlphaFoldDB" id="A0A6H1ZX32"/>
<evidence type="ECO:0000313" key="2">
    <source>
        <dbReference type="EMBL" id="QJA78594.1"/>
    </source>
</evidence>
<dbReference type="EMBL" id="MT144310">
    <property type="protein sequence ID" value="QJA52068.1"/>
    <property type="molecule type" value="Genomic_DNA"/>
</dbReference>
<reference evidence="1" key="1">
    <citation type="submission" date="2020-03" db="EMBL/GenBank/DDBJ databases">
        <title>The deep terrestrial virosphere.</title>
        <authorList>
            <person name="Holmfeldt K."/>
            <person name="Nilsson E."/>
            <person name="Simone D."/>
            <person name="Lopez-Fernandez M."/>
            <person name="Wu X."/>
            <person name="de Brujin I."/>
            <person name="Lundin D."/>
            <person name="Andersson A."/>
            <person name="Bertilsson S."/>
            <person name="Dopson M."/>
        </authorList>
    </citation>
    <scope>NUCLEOTIDE SEQUENCE</scope>
    <source>
        <strain evidence="2">MM415A01049</strain>
        <strain evidence="3">MM415B02812</strain>
        <strain evidence="1">TM448A02462</strain>
    </source>
</reference>
<sequence length="65" mass="7488">MLSKSIRKVITEEPDGIHVHIEFSGKRFMIRFEVAGNSFNMNLSRMEYINLIGVLMEGKNLMEGK</sequence>
<name>A0A6H1ZX32_9ZZZZ</name>
<organism evidence="1">
    <name type="scientific">viral metagenome</name>
    <dbReference type="NCBI Taxonomy" id="1070528"/>
    <lineage>
        <taxon>unclassified sequences</taxon>
        <taxon>metagenomes</taxon>
        <taxon>organismal metagenomes</taxon>
    </lineage>
</organism>
<proteinExistence type="predicted"/>
<gene>
    <name evidence="2" type="ORF">MM415A01049_0006</name>
    <name evidence="3" type="ORF">MM415B02812_0008</name>
    <name evidence="1" type="ORF">TM448A02462_0006</name>
</gene>
<dbReference type="EMBL" id="MT142344">
    <property type="protein sequence ID" value="QJA78594.1"/>
    <property type="molecule type" value="Genomic_DNA"/>
</dbReference>
<accession>A0A6H1ZX32</accession>